<evidence type="ECO:0000313" key="1">
    <source>
        <dbReference type="EMBL" id="RHF62915.1"/>
    </source>
</evidence>
<dbReference type="RefSeq" id="WP_118212414.1">
    <property type="nucleotide sequence ID" value="NZ_JAQEAN010000005.1"/>
</dbReference>
<accession>A0A414P9G1</accession>
<dbReference type="AlphaFoldDB" id="A0A414P9G1"/>
<evidence type="ECO:0000313" key="2">
    <source>
        <dbReference type="Proteomes" id="UP000284902"/>
    </source>
</evidence>
<comment type="caution">
    <text evidence="1">The sequence shown here is derived from an EMBL/GenBank/DDBJ whole genome shotgun (WGS) entry which is preliminary data.</text>
</comment>
<dbReference type="Proteomes" id="UP000284902">
    <property type="component" value="Unassembled WGS sequence"/>
</dbReference>
<gene>
    <name evidence="1" type="ORF">DW672_01860</name>
</gene>
<reference evidence="1 2" key="1">
    <citation type="submission" date="2018-08" db="EMBL/GenBank/DDBJ databases">
        <title>A genome reference for cultivated species of the human gut microbiota.</title>
        <authorList>
            <person name="Zou Y."/>
            <person name="Xue W."/>
            <person name="Luo G."/>
        </authorList>
    </citation>
    <scope>NUCLEOTIDE SEQUENCE [LARGE SCALE GENOMIC DNA]</scope>
    <source>
        <strain evidence="1 2">AM25-1LB</strain>
    </source>
</reference>
<protein>
    <recommendedName>
        <fullName evidence="3">Prophage tail endopeptidase domain-containing protein</fullName>
    </recommendedName>
</protein>
<sequence>MRVGLANHSFISTNPNGQENGYLKEIRELDMDLGDTSDFELSINSKSWDAEKFSYGCRIFIPDTEYGGIIDDIESNTSKKRIIIRGKTWRGMLMYKIVEPPEGQDHLILNGELNQVLGDLVGDRFDGLFFVAKTDTGITVKNWEVSRYVTLLDAVTALLSAYKSRLQIQYIEPENLDYGYVEVSAVPIRDYSDEIEYSGEGEVRVTVRDYRGGVNHLVCIGEGENIERTVVHLYVQKDGTIGKTPYYVGKDEISSVYNYTNADAETLEEYGMKRLESLQNYKTCSITVNDADLDIGDFVSGYDAVTDTTVKKPVIQKILKVKSSGTSTVEYKIEGDD</sequence>
<evidence type="ECO:0008006" key="3">
    <source>
        <dbReference type="Google" id="ProtNLM"/>
    </source>
</evidence>
<dbReference type="EMBL" id="QRHG01000003">
    <property type="protein sequence ID" value="RHF62915.1"/>
    <property type="molecule type" value="Genomic_DNA"/>
</dbReference>
<name>A0A414P9G1_9FIRM</name>
<organism evidence="1 2">
    <name type="scientific">[Ruminococcus] lactaris</name>
    <dbReference type="NCBI Taxonomy" id="46228"/>
    <lineage>
        <taxon>Bacteria</taxon>
        <taxon>Bacillati</taxon>
        <taxon>Bacillota</taxon>
        <taxon>Clostridia</taxon>
        <taxon>Lachnospirales</taxon>
        <taxon>Lachnospiraceae</taxon>
        <taxon>Mediterraneibacter</taxon>
    </lineage>
</organism>
<proteinExistence type="predicted"/>